<dbReference type="AlphaFoldDB" id="A0A6A6E224"/>
<protein>
    <recommendedName>
        <fullName evidence="3">hAT-like transposase RNase-H fold domain-containing protein</fullName>
    </recommendedName>
</protein>
<gene>
    <name evidence="1" type="ORF">K469DRAFT_708050</name>
</gene>
<accession>A0A6A6E224</accession>
<keyword evidence="2" id="KW-1185">Reference proteome</keyword>
<evidence type="ECO:0000313" key="2">
    <source>
        <dbReference type="Proteomes" id="UP000800200"/>
    </source>
</evidence>
<evidence type="ECO:0000313" key="1">
    <source>
        <dbReference type="EMBL" id="KAF2185263.1"/>
    </source>
</evidence>
<name>A0A6A6E224_9PEZI</name>
<reference evidence="1" key="1">
    <citation type="journal article" date="2020" name="Stud. Mycol.">
        <title>101 Dothideomycetes genomes: a test case for predicting lifestyles and emergence of pathogens.</title>
        <authorList>
            <person name="Haridas S."/>
            <person name="Albert R."/>
            <person name="Binder M."/>
            <person name="Bloem J."/>
            <person name="Labutti K."/>
            <person name="Salamov A."/>
            <person name="Andreopoulos B."/>
            <person name="Baker S."/>
            <person name="Barry K."/>
            <person name="Bills G."/>
            <person name="Bluhm B."/>
            <person name="Cannon C."/>
            <person name="Castanera R."/>
            <person name="Culley D."/>
            <person name="Daum C."/>
            <person name="Ezra D."/>
            <person name="Gonzalez J."/>
            <person name="Henrissat B."/>
            <person name="Kuo A."/>
            <person name="Liang C."/>
            <person name="Lipzen A."/>
            <person name="Lutzoni F."/>
            <person name="Magnuson J."/>
            <person name="Mondo S."/>
            <person name="Nolan M."/>
            <person name="Ohm R."/>
            <person name="Pangilinan J."/>
            <person name="Park H.-J."/>
            <person name="Ramirez L."/>
            <person name="Alfaro M."/>
            <person name="Sun H."/>
            <person name="Tritt A."/>
            <person name="Yoshinaga Y."/>
            <person name="Zwiers L.-H."/>
            <person name="Turgeon B."/>
            <person name="Goodwin S."/>
            <person name="Spatafora J."/>
            <person name="Crous P."/>
            <person name="Grigoriev I."/>
        </authorList>
    </citation>
    <scope>NUCLEOTIDE SEQUENCE</scope>
    <source>
        <strain evidence="1">CBS 207.26</strain>
    </source>
</reference>
<dbReference type="Proteomes" id="UP000800200">
    <property type="component" value="Unassembled WGS sequence"/>
</dbReference>
<feature type="non-terminal residue" evidence="1">
    <location>
        <position position="1"/>
    </location>
</feature>
<organism evidence="1 2">
    <name type="scientific">Zopfia rhizophila CBS 207.26</name>
    <dbReference type="NCBI Taxonomy" id="1314779"/>
    <lineage>
        <taxon>Eukaryota</taxon>
        <taxon>Fungi</taxon>
        <taxon>Dikarya</taxon>
        <taxon>Ascomycota</taxon>
        <taxon>Pezizomycotina</taxon>
        <taxon>Dothideomycetes</taxon>
        <taxon>Dothideomycetes incertae sedis</taxon>
        <taxon>Zopfiaceae</taxon>
        <taxon>Zopfia</taxon>
    </lineage>
</organism>
<proteinExistence type="predicted"/>
<dbReference type="EMBL" id="ML994634">
    <property type="protein sequence ID" value="KAF2185263.1"/>
    <property type="molecule type" value="Genomic_DNA"/>
</dbReference>
<dbReference type="OrthoDB" id="3942700at2759"/>
<evidence type="ECO:0008006" key="3">
    <source>
        <dbReference type="Google" id="ProtNLM"/>
    </source>
</evidence>
<sequence length="68" mass="8048">LIRRLIEKTYKVSKEAIKQKLTKSLLKIHFTTDIWSSLNNSHYQAITAYFVNKLGSEEKIGYLTVYRR</sequence>